<accession>A0A6B3R9P2</accession>
<dbReference type="EMBL" id="JAAIKD010000004">
    <property type="protein sequence ID" value="NEV94284.1"/>
    <property type="molecule type" value="Genomic_DNA"/>
</dbReference>
<keyword evidence="3" id="KW-1185">Reference proteome</keyword>
<keyword evidence="1" id="KW-1133">Transmembrane helix</keyword>
<sequence length="158" mass="18966">MRLNNYKFVKKIPWIYYFSVIVLLLTIFLNHQLGKQLFPSNTYYYATLIVISLALVYVYFAGKYFEYDSEGSLVVFLNKGAILSEFISYRTKIYEIKREKIKDYKIRNLLIYKRLTVFYSTKNTDRNFRVNISMLSPRKIRFMKLSLDKIIDKNKANL</sequence>
<gene>
    <name evidence="2" type="ORF">G3567_09025</name>
</gene>
<keyword evidence="1" id="KW-0812">Transmembrane</keyword>
<dbReference type="AlphaFoldDB" id="A0A6B3R9P2"/>
<reference evidence="2 3" key="1">
    <citation type="submission" date="2020-02" db="EMBL/GenBank/DDBJ databases">
        <title>Flavobacteriaceae Psychroflexus bacterium YR1-1, complete genome.</title>
        <authorList>
            <person name="Li Y."/>
            <person name="Wu S."/>
        </authorList>
    </citation>
    <scope>NUCLEOTIDE SEQUENCE [LARGE SCALE GENOMIC DNA]</scope>
    <source>
        <strain evidence="2 3">YR1-1</strain>
    </source>
</reference>
<dbReference type="Proteomes" id="UP000478505">
    <property type="component" value="Unassembled WGS sequence"/>
</dbReference>
<evidence type="ECO:0000313" key="3">
    <source>
        <dbReference type="Proteomes" id="UP000478505"/>
    </source>
</evidence>
<keyword evidence="1" id="KW-0472">Membrane</keyword>
<evidence type="ECO:0000313" key="2">
    <source>
        <dbReference type="EMBL" id="NEV94284.1"/>
    </source>
</evidence>
<feature type="transmembrane region" description="Helical" evidence="1">
    <location>
        <begin position="12"/>
        <end position="30"/>
    </location>
</feature>
<evidence type="ECO:0000256" key="1">
    <source>
        <dbReference type="SAM" id="Phobius"/>
    </source>
</evidence>
<proteinExistence type="predicted"/>
<protein>
    <submittedName>
        <fullName evidence="2">Uncharacterized protein</fullName>
    </submittedName>
</protein>
<comment type="caution">
    <text evidence="2">The sequence shown here is derived from an EMBL/GenBank/DDBJ whole genome shotgun (WGS) entry which is preliminary data.</text>
</comment>
<feature type="transmembrane region" description="Helical" evidence="1">
    <location>
        <begin position="42"/>
        <end position="60"/>
    </location>
</feature>
<name>A0A6B3R9P2_9FLAO</name>
<organism evidence="2 3">
    <name type="scientific">Psychroflexus aurantiacus</name>
    <dbReference type="NCBI Taxonomy" id="2709310"/>
    <lineage>
        <taxon>Bacteria</taxon>
        <taxon>Pseudomonadati</taxon>
        <taxon>Bacteroidota</taxon>
        <taxon>Flavobacteriia</taxon>
        <taxon>Flavobacteriales</taxon>
        <taxon>Flavobacteriaceae</taxon>
        <taxon>Psychroflexus</taxon>
    </lineage>
</organism>